<evidence type="ECO:0008006" key="4">
    <source>
        <dbReference type="Google" id="ProtNLM"/>
    </source>
</evidence>
<sequence length="175" mass="19148">MVSTFYRHLFFGTILGLSQWWLRGAGDAWPSIPLPPSFYYPPSQCLPSSSLSLFYCLFLGSPSFLFFLLQALSFFVLYPSSNHLASVRLSLYLSALSLSLSLFLSGSLSLSLSLFLALSLSLSLFLALSLSPSALFASPSPQQFSHFSLFALFSPPPPLDFCIFASFVVSSLNAL</sequence>
<reference evidence="2 3" key="1">
    <citation type="submission" date="2016-06" db="EMBL/GenBank/DDBJ databases">
        <title>Comparative genomics of the ectomycorrhizal sister species Rhizopogon vinicolor and Rhizopogon vesiculosus (Basidiomycota: Boletales) reveals a divergence of the mating type B locus.</title>
        <authorList>
            <consortium name="DOE Joint Genome Institute"/>
            <person name="Mujic A.B."/>
            <person name="Kuo A."/>
            <person name="Tritt A."/>
            <person name="Lipzen A."/>
            <person name="Chen C."/>
            <person name="Johnson J."/>
            <person name="Sharma A."/>
            <person name="Barry K."/>
            <person name="Grigoriev I.V."/>
            <person name="Spatafora J.W."/>
        </authorList>
    </citation>
    <scope>NUCLEOTIDE SEQUENCE [LARGE SCALE GENOMIC DNA]</scope>
    <source>
        <strain evidence="2 3">AM-OR11-026</strain>
    </source>
</reference>
<feature type="transmembrane region" description="Helical" evidence="1">
    <location>
        <begin position="149"/>
        <end position="169"/>
    </location>
</feature>
<dbReference type="InParanoid" id="A0A1B7MNA6"/>
<accession>A0A1B7MNA6</accession>
<evidence type="ECO:0000256" key="1">
    <source>
        <dbReference type="SAM" id="Phobius"/>
    </source>
</evidence>
<name>A0A1B7MNA6_9AGAM</name>
<feature type="transmembrane region" description="Helical" evidence="1">
    <location>
        <begin position="52"/>
        <end position="77"/>
    </location>
</feature>
<feature type="transmembrane region" description="Helical" evidence="1">
    <location>
        <begin position="114"/>
        <end position="137"/>
    </location>
</feature>
<dbReference type="AlphaFoldDB" id="A0A1B7MNA6"/>
<protein>
    <recommendedName>
        <fullName evidence="4">REJ domain-containing protein</fullName>
    </recommendedName>
</protein>
<dbReference type="Proteomes" id="UP000092154">
    <property type="component" value="Unassembled WGS sequence"/>
</dbReference>
<keyword evidence="1" id="KW-0472">Membrane</keyword>
<dbReference type="EMBL" id="KV448662">
    <property type="protein sequence ID" value="OAX34086.1"/>
    <property type="molecule type" value="Genomic_DNA"/>
</dbReference>
<keyword evidence="1" id="KW-1133">Transmembrane helix</keyword>
<evidence type="ECO:0000313" key="2">
    <source>
        <dbReference type="EMBL" id="OAX34086.1"/>
    </source>
</evidence>
<keyword evidence="3" id="KW-1185">Reference proteome</keyword>
<gene>
    <name evidence="2" type="ORF">K503DRAFT_803875</name>
</gene>
<evidence type="ECO:0000313" key="3">
    <source>
        <dbReference type="Proteomes" id="UP000092154"/>
    </source>
</evidence>
<organism evidence="2 3">
    <name type="scientific">Rhizopogon vinicolor AM-OR11-026</name>
    <dbReference type="NCBI Taxonomy" id="1314800"/>
    <lineage>
        <taxon>Eukaryota</taxon>
        <taxon>Fungi</taxon>
        <taxon>Dikarya</taxon>
        <taxon>Basidiomycota</taxon>
        <taxon>Agaricomycotina</taxon>
        <taxon>Agaricomycetes</taxon>
        <taxon>Agaricomycetidae</taxon>
        <taxon>Boletales</taxon>
        <taxon>Suillineae</taxon>
        <taxon>Rhizopogonaceae</taxon>
        <taxon>Rhizopogon</taxon>
    </lineage>
</organism>
<feature type="transmembrane region" description="Helical" evidence="1">
    <location>
        <begin position="89"/>
        <end position="108"/>
    </location>
</feature>
<proteinExistence type="predicted"/>
<keyword evidence="1" id="KW-0812">Transmembrane</keyword>